<evidence type="ECO:0000259" key="7">
    <source>
        <dbReference type="PROSITE" id="PS50923"/>
    </source>
</evidence>
<protein>
    <recommendedName>
        <fullName evidence="7">Sushi domain-containing protein</fullName>
    </recommendedName>
</protein>
<reference evidence="9" key="1">
    <citation type="submission" date="2021-01" db="EMBL/GenBank/DDBJ databases">
        <title>Caligus Genome Assembly.</title>
        <authorList>
            <person name="Gallardo-Escarate C."/>
        </authorList>
    </citation>
    <scope>NUCLEOTIDE SEQUENCE [LARGE SCALE GENOMIC DNA]</scope>
</reference>
<dbReference type="Pfam" id="PF00084">
    <property type="entry name" value="Sushi"/>
    <property type="match status" value="2"/>
</dbReference>
<accession>A0A7T8GQB9</accession>
<evidence type="ECO:0000256" key="3">
    <source>
        <dbReference type="ARBA" id="ARBA00022737"/>
    </source>
</evidence>
<dbReference type="AlphaFoldDB" id="A0A7T8GQB9"/>
<gene>
    <name evidence="8" type="ORF">FKW44_020890</name>
</gene>
<keyword evidence="5" id="KW-0325">Glycoprotein</keyword>
<keyword evidence="2" id="KW-0732">Signal</keyword>
<dbReference type="SUPFAM" id="SSF57535">
    <property type="entry name" value="Complement control module/SCR domain"/>
    <property type="match status" value="3"/>
</dbReference>
<evidence type="ECO:0000256" key="4">
    <source>
        <dbReference type="ARBA" id="ARBA00023157"/>
    </source>
</evidence>
<dbReference type="InterPro" id="IPR000436">
    <property type="entry name" value="Sushi_SCR_CCP_dom"/>
</dbReference>
<proteinExistence type="predicted"/>
<name>A0A7T8GQB9_CALRO</name>
<evidence type="ECO:0000256" key="2">
    <source>
        <dbReference type="ARBA" id="ARBA00022729"/>
    </source>
</evidence>
<evidence type="ECO:0000313" key="8">
    <source>
        <dbReference type="EMBL" id="QQP35939.1"/>
    </source>
</evidence>
<evidence type="ECO:0000256" key="5">
    <source>
        <dbReference type="ARBA" id="ARBA00023180"/>
    </source>
</evidence>
<dbReference type="OrthoDB" id="6352088at2759"/>
<dbReference type="CDD" id="cd00033">
    <property type="entry name" value="CCP"/>
    <property type="match status" value="2"/>
</dbReference>
<feature type="domain" description="Sushi" evidence="7">
    <location>
        <begin position="8"/>
        <end position="71"/>
    </location>
</feature>
<evidence type="ECO:0000313" key="9">
    <source>
        <dbReference type="Proteomes" id="UP000595437"/>
    </source>
</evidence>
<evidence type="ECO:0000256" key="1">
    <source>
        <dbReference type="ARBA" id="ARBA00022659"/>
    </source>
</evidence>
<dbReference type="Gene3D" id="2.10.70.10">
    <property type="entry name" value="Complement Module, domain 1"/>
    <property type="match status" value="2"/>
</dbReference>
<sequence>MNWKWNDISCRISESLFVRDLPINGTYLTIESNEEGERLTYHCDIGFKPMGQANQTCRNGKWSGDPITCKYVDCGQSLVSWMEKYTSLTAVRLMEPIFVQMQGRLFSYAWRRRKHITKVCLHQMSRPRTGCKFICEGNSRQNGIYSSGTKLTYTCHQGYRPIGSLTRECLLGGVWSGGLNPPICHYVDCGDPPRVENGEYSCYEDYNFSGANKKKRCEENARWTRSPISCNIIQCPVPSTP</sequence>
<dbReference type="EMBL" id="CP045904">
    <property type="protein sequence ID" value="QQP35939.1"/>
    <property type="molecule type" value="Genomic_DNA"/>
</dbReference>
<dbReference type="PANTHER" id="PTHR46393:SF7">
    <property type="entry name" value="COMPLEMENT C2"/>
    <property type="match status" value="1"/>
</dbReference>
<keyword evidence="1 6" id="KW-0768">Sushi</keyword>
<feature type="domain" description="Sushi" evidence="7">
    <location>
        <begin position="133"/>
        <end position="186"/>
    </location>
</feature>
<keyword evidence="3" id="KW-0677">Repeat</keyword>
<comment type="caution">
    <text evidence="6">Lacks conserved residue(s) required for the propagation of feature annotation.</text>
</comment>
<keyword evidence="4" id="KW-1015">Disulfide bond</keyword>
<dbReference type="PROSITE" id="PS50923">
    <property type="entry name" value="SUSHI"/>
    <property type="match status" value="2"/>
</dbReference>
<feature type="non-terminal residue" evidence="8">
    <location>
        <position position="241"/>
    </location>
</feature>
<evidence type="ECO:0000256" key="6">
    <source>
        <dbReference type="PROSITE-ProRule" id="PRU00302"/>
    </source>
</evidence>
<organism evidence="8 9">
    <name type="scientific">Caligus rogercresseyi</name>
    <name type="common">Sea louse</name>
    <dbReference type="NCBI Taxonomy" id="217165"/>
    <lineage>
        <taxon>Eukaryota</taxon>
        <taxon>Metazoa</taxon>
        <taxon>Ecdysozoa</taxon>
        <taxon>Arthropoda</taxon>
        <taxon>Crustacea</taxon>
        <taxon>Multicrustacea</taxon>
        <taxon>Hexanauplia</taxon>
        <taxon>Copepoda</taxon>
        <taxon>Siphonostomatoida</taxon>
        <taxon>Caligidae</taxon>
        <taxon>Caligus</taxon>
    </lineage>
</organism>
<dbReference type="SMART" id="SM00032">
    <property type="entry name" value="CCP"/>
    <property type="match status" value="3"/>
</dbReference>
<dbReference type="PANTHER" id="PTHR46393">
    <property type="entry name" value="SUSHI DOMAIN-CONTAINING PROTEIN"/>
    <property type="match status" value="1"/>
</dbReference>
<dbReference type="InterPro" id="IPR035976">
    <property type="entry name" value="Sushi/SCR/CCP_sf"/>
</dbReference>
<dbReference type="Proteomes" id="UP000595437">
    <property type="component" value="Chromosome 15"/>
</dbReference>
<keyword evidence="9" id="KW-1185">Reference proteome</keyword>